<dbReference type="PANTHER" id="PTHR47331">
    <property type="entry name" value="PHD-TYPE DOMAIN-CONTAINING PROTEIN"/>
    <property type="match status" value="1"/>
</dbReference>
<evidence type="ECO:0000313" key="2">
    <source>
        <dbReference type="Proteomes" id="UP001054837"/>
    </source>
</evidence>
<dbReference type="PANTHER" id="PTHR47331:SF1">
    <property type="entry name" value="GAG-LIKE PROTEIN"/>
    <property type="match status" value="1"/>
</dbReference>
<proteinExistence type="predicted"/>
<dbReference type="EMBL" id="BPLQ01000718">
    <property type="protein sequence ID" value="GIX74225.1"/>
    <property type="molecule type" value="Genomic_DNA"/>
</dbReference>
<organism evidence="1 2">
    <name type="scientific">Caerostris darwini</name>
    <dbReference type="NCBI Taxonomy" id="1538125"/>
    <lineage>
        <taxon>Eukaryota</taxon>
        <taxon>Metazoa</taxon>
        <taxon>Ecdysozoa</taxon>
        <taxon>Arthropoda</taxon>
        <taxon>Chelicerata</taxon>
        <taxon>Arachnida</taxon>
        <taxon>Araneae</taxon>
        <taxon>Araneomorphae</taxon>
        <taxon>Entelegynae</taxon>
        <taxon>Araneoidea</taxon>
        <taxon>Araneidae</taxon>
        <taxon>Caerostris</taxon>
    </lineage>
</organism>
<evidence type="ECO:0000313" key="1">
    <source>
        <dbReference type="EMBL" id="GIX74225.1"/>
    </source>
</evidence>
<sequence>MDFACEAFDIPISQSHFHTDSTIVLAWIGSHASRWKTFVANRVAKIQTLSSPTQWQHVSGNENPADLATRGVSSSALLTSLWLCGPEFLYNECSFHPESSVPTLNDSVSTLNDSVSTLNDPVPEERCCVQSTIAANHLPISNDLFQKYSSLSKLKRAAAYCLRFVNHCKNSKDKVIGFKY</sequence>
<keyword evidence="2" id="KW-1185">Reference proteome</keyword>
<accession>A0AAV4MQU6</accession>
<comment type="caution">
    <text evidence="1">The sequence shown here is derived from an EMBL/GenBank/DDBJ whole genome shotgun (WGS) entry which is preliminary data.</text>
</comment>
<protein>
    <submittedName>
        <fullName evidence="1">Uncharacterized protein</fullName>
    </submittedName>
</protein>
<gene>
    <name evidence="1" type="ORF">CDAR_236581</name>
</gene>
<dbReference type="AlphaFoldDB" id="A0AAV4MQU6"/>
<dbReference type="Proteomes" id="UP001054837">
    <property type="component" value="Unassembled WGS sequence"/>
</dbReference>
<name>A0AAV4MQU6_9ARAC</name>
<reference evidence="1 2" key="1">
    <citation type="submission" date="2021-06" db="EMBL/GenBank/DDBJ databases">
        <title>Caerostris darwini draft genome.</title>
        <authorList>
            <person name="Kono N."/>
            <person name="Arakawa K."/>
        </authorList>
    </citation>
    <scope>NUCLEOTIDE SEQUENCE [LARGE SCALE GENOMIC DNA]</scope>
</reference>